<evidence type="ECO:0000313" key="1">
    <source>
        <dbReference type="EMBL" id="EGC35816.1"/>
    </source>
</evidence>
<proteinExistence type="predicted"/>
<evidence type="ECO:0000313" key="2">
    <source>
        <dbReference type="Proteomes" id="UP000001064"/>
    </source>
</evidence>
<gene>
    <name evidence="1" type="ORF">DICPUDRAFT_78509</name>
</gene>
<name>F0ZJR8_DICPU</name>
<organism evidence="1 2">
    <name type="scientific">Dictyostelium purpureum</name>
    <name type="common">Slime mold</name>
    <dbReference type="NCBI Taxonomy" id="5786"/>
    <lineage>
        <taxon>Eukaryota</taxon>
        <taxon>Amoebozoa</taxon>
        <taxon>Evosea</taxon>
        <taxon>Eumycetozoa</taxon>
        <taxon>Dictyostelia</taxon>
        <taxon>Dictyosteliales</taxon>
        <taxon>Dictyosteliaceae</taxon>
        <taxon>Dictyostelium</taxon>
    </lineage>
</organism>
<dbReference type="InterPro" id="IPR051904">
    <property type="entry name" value="UPF0746_actin_org"/>
</dbReference>
<dbReference type="OrthoDB" id="24125at2759"/>
<dbReference type="AlphaFoldDB" id="F0ZJR8"/>
<sequence length="808" mass="95518">MDEYENLFFKIFRNKVLIKYILSLTHIRGQTIKYDSFNNVCSMIESDNLSLLRDKVKRKLNIQFPLRRRLDIMGDADPNDDEFIPIFETIKEPTKENLEFYSNLFTNYADYVIDFNTKLMFATRFNCLASFIVLDQIVSLSKSSVVIYQSLFELSMAHHSYDIIIHLIQNYSNSIDLSSCFLWSSLLKNSKKKTIITNEIKTNYKLLKYYINLFLDDKSNIPKLFSKCPIMSFKLSDLIIACKSILLVKPILELKVSIEAPELKNIKNGFSKEELNLSVAKSSNKKEIYQLLELYYSTGGCEKSLAYHLKFHENQDFNFGSLTTFPHFYINFKLCLKYANVNYLRHLKKSVEQGLKTVYKKMIGNILFKKINRGNKDEIKIKKQDFIRELVILDAICPMVLLFSLVQIDDIEMVAYFDQFLEINNNQCAINFNNYRNSYPLNIKSCIKSKEMLFFCFNNLKLKQFLLDEFYKSEVLCWVTNGRIDLLDYYNQLLQEEEPILPALANKAFSQFSGQSEYNVIFGIEYIIKKVKEYQITKHFDEKGLIPLVRLRAHDNDPKYRRNLECVKYIIENTHCQYYPFQIFLLSYGASANRWWIDFLDWIYTFRKEDIESGRCQLYEYSWYSFDVSQEKTTDTLDLYHLSLYLTGRENQLFSEIKTIKSNKDFSQLTSTIAKKGDIEMFDRLMDHFNKIEPSDQDSLASFIDIKSKILQDFLEFATFYCQLKIFNHINLNYNDILQFKNQTPKEKTPLINNTLFASILKKAISSDDIMLFNYFFDNLDYPCIKSILKDTDKDSIIFNNYKNYNFE</sequence>
<dbReference type="PANTHER" id="PTHR32488">
    <property type="entry name" value="UPF0746 PROTEIN DDB_G0280785-RELATED"/>
    <property type="match status" value="1"/>
</dbReference>
<protein>
    <submittedName>
        <fullName evidence="1">Uncharacterized protein</fullName>
    </submittedName>
</protein>
<dbReference type="VEuPathDB" id="AmoebaDB:DICPUDRAFT_78509"/>
<dbReference type="EMBL" id="GL871046">
    <property type="protein sequence ID" value="EGC35816.1"/>
    <property type="molecule type" value="Genomic_DNA"/>
</dbReference>
<dbReference type="PANTHER" id="PTHR32488:SF89">
    <property type="match status" value="1"/>
</dbReference>
<dbReference type="OMA" id="ASANRWW"/>
<dbReference type="eggNOG" id="ENOG502RI15">
    <property type="taxonomic scope" value="Eukaryota"/>
</dbReference>
<accession>F0ZJR8</accession>
<dbReference type="FunCoup" id="F0ZJR8">
    <property type="interactions" value="5"/>
</dbReference>
<dbReference type="GeneID" id="10500690"/>
<keyword evidence="2" id="KW-1185">Reference proteome</keyword>
<dbReference type="KEGG" id="dpp:DICPUDRAFT_78509"/>
<dbReference type="RefSeq" id="XP_003287653.1">
    <property type="nucleotide sequence ID" value="XM_003287605.1"/>
</dbReference>
<reference evidence="2" key="1">
    <citation type="journal article" date="2011" name="Genome Biol.">
        <title>Comparative genomics of the social amoebae Dictyostelium discoideum and Dictyostelium purpureum.</title>
        <authorList>
            <consortium name="US DOE Joint Genome Institute (JGI-PGF)"/>
            <person name="Sucgang R."/>
            <person name="Kuo A."/>
            <person name="Tian X."/>
            <person name="Salerno W."/>
            <person name="Parikh A."/>
            <person name="Feasley C.L."/>
            <person name="Dalin E."/>
            <person name="Tu H."/>
            <person name="Huang E."/>
            <person name="Barry K."/>
            <person name="Lindquist E."/>
            <person name="Shapiro H."/>
            <person name="Bruce D."/>
            <person name="Schmutz J."/>
            <person name="Salamov A."/>
            <person name="Fey P."/>
            <person name="Gaudet P."/>
            <person name="Anjard C."/>
            <person name="Babu M.M."/>
            <person name="Basu S."/>
            <person name="Bushmanova Y."/>
            <person name="van der Wel H."/>
            <person name="Katoh-Kurasawa M."/>
            <person name="Dinh C."/>
            <person name="Coutinho P.M."/>
            <person name="Saito T."/>
            <person name="Elias M."/>
            <person name="Schaap P."/>
            <person name="Kay R.R."/>
            <person name="Henrissat B."/>
            <person name="Eichinger L."/>
            <person name="Rivero F."/>
            <person name="Putnam N.H."/>
            <person name="West C.M."/>
            <person name="Loomis W.F."/>
            <person name="Chisholm R.L."/>
            <person name="Shaulsky G."/>
            <person name="Strassmann J.E."/>
            <person name="Queller D.C."/>
            <person name="Kuspa A."/>
            <person name="Grigoriev I.V."/>
        </authorList>
    </citation>
    <scope>NUCLEOTIDE SEQUENCE [LARGE SCALE GENOMIC DNA]</scope>
    <source>
        <strain evidence="2">QSDP1</strain>
    </source>
</reference>
<dbReference type="InParanoid" id="F0ZJR8"/>
<dbReference type="Proteomes" id="UP000001064">
    <property type="component" value="Unassembled WGS sequence"/>
</dbReference>